<proteinExistence type="predicted"/>
<protein>
    <submittedName>
        <fullName evidence="1">Uncharacterized protein</fullName>
    </submittedName>
</protein>
<evidence type="ECO:0000313" key="1">
    <source>
        <dbReference type="EMBL" id="NMK38064.1"/>
    </source>
</evidence>
<dbReference type="EMBL" id="JABBJH010000001">
    <property type="protein sequence ID" value="NMK38064.1"/>
    <property type="molecule type" value="Genomic_DNA"/>
</dbReference>
<accession>A0A848ERF4</accession>
<organism evidence="1 2">
    <name type="scientific">Megasphaera elsdenii</name>
    <dbReference type="NCBI Taxonomy" id="907"/>
    <lineage>
        <taxon>Bacteria</taxon>
        <taxon>Bacillati</taxon>
        <taxon>Bacillota</taxon>
        <taxon>Negativicutes</taxon>
        <taxon>Veillonellales</taxon>
        <taxon>Veillonellaceae</taxon>
        <taxon>Megasphaera</taxon>
    </lineage>
</organism>
<reference evidence="1 2" key="1">
    <citation type="submission" date="2020-04" db="EMBL/GenBank/DDBJ databases">
        <authorList>
            <person name="Hitch T.C.A."/>
            <person name="Wylensek D."/>
            <person name="Clavel T."/>
        </authorList>
    </citation>
    <scope>NUCLEOTIDE SEQUENCE [LARGE SCALE GENOMIC DNA]</scope>
    <source>
        <strain evidence="1 2">WCA-386-APC-2A</strain>
    </source>
</reference>
<dbReference type="Proteomes" id="UP000536773">
    <property type="component" value="Unassembled WGS sequence"/>
</dbReference>
<name>A0A848ERF4_MEGEL</name>
<comment type="caution">
    <text evidence="1">The sequence shown here is derived from an EMBL/GenBank/DDBJ whole genome shotgun (WGS) entry which is preliminary data.</text>
</comment>
<dbReference type="RefSeq" id="WP_169013018.1">
    <property type="nucleotide sequence ID" value="NZ_JABBJH010000001.1"/>
</dbReference>
<dbReference type="AlphaFoldDB" id="A0A848ERF4"/>
<evidence type="ECO:0000313" key="2">
    <source>
        <dbReference type="Proteomes" id="UP000536773"/>
    </source>
</evidence>
<gene>
    <name evidence="1" type="ORF">HG933_01430</name>
</gene>
<sequence>MKVDVKIAGANYTEVPSILLPLTAGGKARFCEVSDTTAEIGDVARGKKFYTADGELVEGTANVSAGGDTRKKITLVQKDHQKITITCNHPELSMQHDTDRNAVYATEYQNMLDITLKADNDYYVGKITVNGKEQGTVSSNHQYASASMPISDGMIVSATDAVLIPTSPFTTVNLTLQGQGSQFLLGSLLMTLAQSPDSPKIAGIVVVEDADNKGMILLVKEEQRYAACKAEVTTGTGIKEIIDLTYNIDTDLGATMSGKISDTLYTYLKERSESNAKVTLQIKVVA</sequence>